<dbReference type="KEGG" id="alam:RT761_00497"/>
<evidence type="ECO:0000313" key="1">
    <source>
        <dbReference type="EMBL" id="QPM67296.1"/>
    </source>
</evidence>
<dbReference type="RefSeq" id="WP_218112506.1">
    <property type="nucleotide sequence ID" value="NZ_CP065383.1"/>
</dbReference>
<dbReference type="InterPro" id="IPR035069">
    <property type="entry name" value="TTHA1013/TTHA0281-like"/>
</dbReference>
<reference evidence="1 2" key="1">
    <citation type="journal article" date="2021" name="Nat. Commun.">
        <title>Isolation of a member of the candidate phylum Atribacteria reveals a unique cell membrane structure.</title>
        <authorList>
            <person name="Taiki K."/>
            <person name="Nobu M.K."/>
            <person name="Kusada H."/>
            <person name="Meng X.-Y."/>
            <person name="Hosoki N."/>
            <person name="Uematsu K."/>
            <person name="Yoshioka H."/>
            <person name="Kamagata Y."/>
            <person name="Tamaki H."/>
        </authorList>
    </citation>
    <scope>NUCLEOTIDE SEQUENCE [LARGE SCALE GENOMIC DNA]</scope>
    <source>
        <strain evidence="1 2">RT761</strain>
    </source>
</reference>
<organism evidence="1 2">
    <name type="scientific">Atribacter laminatus</name>
    <dbReference type="NCBI Taxonomy" id="2847778"/>
    <lineage>
        <taxon>Bacteria</taxon>
        <taxon>Pseudomonadati</taxon>
        <taxon>Atribacterota</taxon>
        <taxon>Atribacteria</taxon>
        <taxon>Atribacterales</taxon>
        <taxon>Atribacteraceae</taxon>
        <taxon>Atribacter</taxon>
    </lineage>
</organism>
<sequence>MMQNNTFVFTGVIIKENNEFSSICIEIDVASEGLTPEEAKSNLIEAVSLYLESAIENGLPVFRPVPKNESPLMKSPDQVTEVFDIKISLDVKVHV</sequence>
<accession>A0A7T1AJX6</accession>
<dbReference type="Gene3D" id="3.30.160.250">
    <property type="match status" value="1"/>
</dbReference>
<dbReference type="AlphaFoldDB" id="A0A7T1AJX6"/>
<protein>
    <recommendedName>
        <fullName evidence="3">Type II toxin-antitoxin system HicB family antitoxin</fullName>
    </recommendedName>
</protein>
<dbReference type="Proteomes" id="UP000594463">
    <property type="component" value="Chromosome"/>
</dbReference>
<dbReference type="SUPFAM" id="SSF143100">
    <property type="entry name" value="TTHA1013/TTHA0281-like"/>
    <property type="match status" value="1"/>
</dbReference>
<gene>
    <name evidence="1" type="ORF">RT761_00497</name>
</gene>
<evidence type="ECO:0000313" key="2">
    <source>
        <dbReference type="Proteomes" id="UP000594463"/>
    </source>
</evidence>
<keyword evidence="2" id="KW-1185">Reference proteome</keyword>
<evidence type="ECO:0008006" key="3">
    <source>
        <dbReference type="Google" id="ProtNLM"/>
    </source>
</evidence>
<name>A0A7T1AJX6_ATRLM</name>
<dbReference type="EMBL" id="CP065383">
    <property type="protein sequence ID" value="QPM67296.1"/>
    <property type="molecule type" value="Genomic_DNA"/>
</dbReference>
<proteinExistence type="predicted"/>